<keyword evidence="1 3" id="KW-0378">Hydrolase</keyword>
<dbReference type="GO" id="GO:0016787">
    <property type="term" value="F:hydrolase activity"/>
    <property type="evidence" value="ECO:0007669"/>
    <property type="project" value="UniProtKB-KW"/>
</dbReference>
<dbReference type="AlphaFoldDB" id="A0A0J0XH79"/>
<dbReference type="InterPro" id="IPR029058">
    <property type="entry name" value="AB_hydrolase_fold"/>
</dbReference>
<protein>
    <submittedName>
        <fullName evidence="3">Alpha/beta-hydrolase</fullName>
    </submittedName>
</protein>
<evidence type="ECO:0000259" key="2">
    <source>
        <dbReference type="Pfam" id="PF00561"/>
    </source>
</evidence>
<evidence type="ECO:0000313" key="3">
    <source>
        <dbReference type="EMBL" id="KLT40460.1"/>
    </source>
</evidence>
<dbReference type="STRING" id="879819.A0A0J0XH79"/>
<organism evidence="3 4">
    <name type="scientific">Cutaneotrichosporon oleaginosum</name>
    <dbReference type="NCBI Taxonomy" id="879819"/>
    <lineage>
        <taxon>Eukaryota</taxon>
        <taxon>Fungi</taxon>
        <taxon>Dikarya</taxon>
        <taxon>Basidiomycota</taxon>
        <taxon>Agaricomycotina</taxon>
        <taxon>Tremellomycetes</taxon>
        <taxon>Trichosporonales</taxon>
        <taxon>Trichosporonaceae</taxon>
        <taxon>Cutaneotrichosporon</taxon>
    </lineage>
</organism>
<dbReference type="RefSeq" id="XP_018276951.1">
    <property type="nucleotide sequence ID" value="XM_018426873.1"/>
</dbReference>
<accession>A0A0J0XH79</accession>
<dbReference type="SUPFAM" id="SSF53474">
    <property type="entry name" value="alpha/beta-Hydrolases"/>
    <property type="match status" value="1"/>
</dbReference>
<dbReference type="PANTHER" id="PTHR43798">
    <property type="entry name" value="MONOACYLGLYCEROL LIPASE"/>
    <property type="match status" value="1"/>
</dbReference>
<evidence type="ECO:0000256" key="1">
    <source>
        <dbReference type="ARBA" id="ARBA00022801"/>
    </source>
</evidence>
<dbReference type="GO" id="GO:0016020">
    <property type="term" value="C:membrane"/>
    <property type="evidence" value="ECO:0007669"/>
    <property type="project" value="TreeGrafter"/>
</dbReference>
<dbReference type="InterPro" id="IPR000073">
    <property type="entry name" value="AB_hydrolase_1"/>
</dbReference>
<keyword evidence="4" id="KW-1185">Reference proteome</keyword>
<dbReference type="PANTHER" id="PTHR43798:SF31">
    <property type="entry name" value="AB HYDROLASE SUPERFAMILY PROTEIN YCLE"/>
    <property type="match status" value="1"/>
</dbReference>
<sequence>MHILPRTRRLTLTLPDARTLSFATYGTPSDPPLVFLHGFPSSRLEIAAISPRLVSLGLYVIAPDRPGFGASSPLRGRTIAKYPDDIAVLLDHLGIARTALLGGSGGGPYALACAGERVAALGVLAGAAPWTAGVKMHLADRWFRWCIRTVPGLVAARVDAA</sequence>
<evidence type="ECO:0000313" key="4">
    <source>
        <dbReference type="Proteomes" id="UP000053611"/>
    </source>
</evidence>
<dbReference type="EMBL" id="KQ087234">
    <property type="protein sequence ID" value="KLT40460.1"/>
    <property type="molecule type" value="Genomic_DNA"/>
</dbReference>
<dbReference type="OrthoDB" id="2582280at2759"/>
<dbReference type="Pfam" id="PF00561">
    <property type="entry name" value="Abhydrolase_1"/>
    <property type="match status" value="1"/>
</dbReference>
<dbReference type="GeneID" id="28987476"/>
<feature type="domain" description="AB hydrolase-1" evidence="2">
    <location>
        <begin position="31"/>
        <end position="121"/>
    </location>
</feature>
<gene>
    <name evidence="3" type="ORF">CC85DRAFT_329867</name>
</gene>
<dbReference type="Proteomes" id="UP000053611">
    <property type="component" value="Unassembled WGS sequence"/>
</dbReference>
<proteinExistence type="predicted"/>
<dbReference type="PRINTS" id="PR00111">
    <property type="entry name" value="ABHYDROLASE"/>
</dbReference>
<name>A0A0J0XH79_9TREE</name>
<dbReference type="Gene3D" id="3.40.50.1820">
    <property type="entry name" value="alpha/beta hydrolase"/>
    <property type="match status" value="1"/>
</dbReference>
<reference evidence="3 4" key="1">
    <citation type="submission" date="2015-03" db="EMBL/GenBank/DDBJ databases">
        <title>Genomics and transcriptomics of the oil-accumulating basidiomycete yeast T. oleaginosus allow insights into substrate utilization and the diverse evolutionary trajectories of mating systems in fungi.</title>
        <authorList>
            <consortium name="DOE Joint Genome Institute"/>
            <person name="Kourist R."/>
            <person name="Kracht O."/>
            <person name="Bracharz F."/>
            <person name="Lipzen A."/>
            <person name="Nolan M."/>
            <person name="Ohm R."/>
            <person name="Grigoriev I."/>
            <person name="Sun S."/>
            <person name="Heitman J."/>
            <person name="Bruck T."/>
            <person name="Nowrousian M."/>
        </authorList>
    </citation>
    <scope>NUCLEOTIDE SEQUENCE [LARGE SCALE GENOMIC DNA]</scope>
    <source>
        <strain evidence="3 4">IBC0246</strain>
    </source>
</reference>
<dbReference type="InterPro" id="IPR050266">
    <property type="entry name" value="AB_hydrolase_sf"/>
</dbReference>